<proteinExistence type="predicted"/>
<gene>
    <name evidence="1" type="ORF">IGS68_14770</name>
</gene>
<keyword evidence="2" id="KW-1185">Reference proteome</keyword>
<reference evidence="1" key="1">
    <citation type="submission" date="2021-02" db="EMBL/GenBank/DDBJ databases">
        <title>Skermanella TT6 skin isolate.</title>
        <authorList>
            <person name="Lee K."/>
            <person name="Ganzorig M."/>
        </authorList>
    </citation>
    <scope>NUCLEOTIDE SEQUENCE</scope>
    <source>
        <strain evidence="1">TT6</strain>
    </source>
</reference>
<evidence type="ECO:0000313" key="2">
    <source>
        <dbReference type="Proteomes" id="UP000595197"/>
    </source>
</evidence>
<organism evidence="1 2">
    <name type="scientific">Skermanella cutis</name>
    <dbReference type="NCBI Taxonomy" id="2775420"/>
    <lineage>
        <taxon>Bacteria</taxon>
        <taxon>Pseudomonadati</taxon>
        <taxon>Pseudomonadota</taxon>
        <taxon>Alphaproteobacteria</taxon>
        <taxon>Rhodospirillales</taxon>
        <taxon>Azospirillaceae</taxon>
        <taxon>Skermanella</taxon>
    </lineage>
</organism>
<sequence length="116" mass="12539">MTLFPLKKIPLQLLLSVGLLLTASCASLEPNPLLGRWTLSSPMAPGLVLGTYEFRRSSMTAFGVTQRVEYSVEGNDVLVLPEALGIGLEITVVDEDTARLNDPVTGGLVTLRRLRS</sequence>
<accession>A0ABX7AZF6</accession>
<dbReference type="PROSITE" id="PS51257">
    <property type="entry name" value="PROKAR_LIPOPROTEIN"/>
    <property type="match status" value="1"/>
</dbReference>
<name>A0ABX7AZF6_9PROT</name>
<dbReference type="Proteomes" id="UP000595197">
    <property type="component" value="Chromosome"/>
</dbReference>
<dbReference type="EMBL" id="CP067420">
    <property type="protein sequence ID" value="QQP87383.1"/>
    <property type="molecule type" value="Genomic_DNA"/>
</dbReference>
<evidence type="ECO:0000313" key="1">
    <source>
        <dbReference type="EMBL" id="QQP87383.1"/>
    </source>
</evidence>
<protein>
    <recommendedName>
        <fullName evidence="3">Lipocalin-like domain-containing protein</fullName>
    </recommendedName>
</protein>
<dbReference type="RefSeq" id="WP_201070257.1">
    <property type="nucleotide sequence ID" value="NZ_CP067420.1"/>
</dbReference>
<evidence type="ECO:0008006" key="3">
    <source>
        <dbReference type="Google" id="ProtNLM"/>
    </source>
</evidence>